<dbReference type="AlphaFoldDB" id="A0A0E0FNG0"/>
<dbReference type="OMA" id="GYFAIAW"/>
<reference evidence="1" key="1">
    <citation type="submission" date="2015-04" db="UniProtKB">
        <authorList>
            <consortium name="EnsemblPlants"/>
        </authorList>
    </citation>
    <scope>IDENTIFICATION</scope>
    <source>
        <strain evidence="1">SL10</strain>
    </source>
</reference>
<accession>A0A0E0FNG0</accession>
<organism evidence="1">
    <name type="scientific">Oryza nivara</name>
    <name type="common">Indian wild rice</name>
    <name type="synonym">Oryza sativa f. spontanea</name>
    <dbReference type="NCBI Taxonomy" id="4536"/>
    <lineage>
        <taxon>Eukaryota</taxon>
        <taxon>Viridiplantae</taxon>
        <taxon>Streptophyta</taxon>
        <taxon>Embryophyta</taxon>
        <taxon>Tracheophyta</taxon>
        <taxon>Spermatophyta</taxon>
        <taxon>Magnoliopsida</taxon>
        <taxon>Liliopsida</taxon>
        <taxon>Poales</taxon>
        <taxon>Poaceae</taxon>
        <taxon>BOP clade</taxon>
        <taxon>Oryzoideae</taxon>
        <taxon>Oryzeae</taxon>
        <taxon>Oryzinae</taxon>
        <taxon>Oryza</taxon>
    </lineage>
</organism>
<protein>
    <submittedName>
        <fullName evidence="1">Uncharacterized protein</fullName>
    </submittedName>
</protein>
<name>A0A0E0FNG0_ORYNI</name>
<reference evidence="1" key="2">
    <citation type="submission" date="2018-04" db="EMBL/GenBank/DDBJ databases">
        <title>OnivRS2 (Oryza nivara Reference Sequence Version 2).</title>
        <authorList>
            <person name="Zhang J."/>
            <person name="Kudrna D."/>
            <person name="Lee S."/>
            <person name="Talag J."/>
            <person name="Rajasekar S."/>
            <person name="Welchert J."/>
            <person name="Hsing Y.-I."/>
            <person name="Wing R.A."/>
        </authorList>
    </citation>
    <scope>NUCLEOTIDE SEQUENCE [LARGE SCALE GENOMIC DNA]</scope>
</reference>
<proteinExistence type="predicted"/>
<dbReference type="Proteomes" id="UP000006591">
    <property type="component" value="Chromosome 1"/>
</dbReference>
<dbReference type="HOGENOM" id="CLU_1848304_0_0_1"/>
<evidence type="ECO:0000313" key="1">
    <source>
        <dbReference type="EnsemblPlants" id="ONIVA01G22950.1"/>
    </source>
</evidence>
<keyword evidence="2" id="KW-1185">Reference proteome</keyword>
<dbReference type="EnsemblPlants" id="ONIVA01G22950.1">
    <property type="protein sequence ID" value="ONIVA01G22950.1"/>
    <property type="gene ID" value="ONIVA01G22950"/>
</dbReference>
<evidence type="ECO:0000313" key="2">
    <source>
        <dbReference type="Proteomes" id="UP000006591"/>
    </source>
</evidence>
<sequence>MAISSPPEGLHLHASCLLNRRVTSSPCWTPLRRRLDAYTPTPATFAAVGLIPPRRPPSPPPGGVVPVVDGYFAIAWRLAPPCRPPTSLPDDIVPVQDGYFIINWRLASPRRLLSPLCQILQFFNMMIIRLISRTRTRLQ</sequence>
<dbReference type="Gramene" id="ONIVA01G22950.1">
    <property type="protein sequence ID" value="ONIVA01G22950.1"/>
    <property type="gene ID" value="ONIVA01G22950"/>
</dbReference>